<reference evidence="1 2" key="1">
    <citation type="submission" date="2020-10" db="EMBL/GenBank/DDBJ databases">
        <title>Ramlibacter sp. HM2 16S ribosomal RNA gene Genome sequencing and assembly.</title>
        <authorList>
            <person name="Kang M."/>
        </authorList>
    </citation>
    <scope>NUCLEOTIDE SEQUENCE [LARGE SCALE GENOMIC DNA]</scope>
    <source>
        <strain evidence="1 2">HM2</strain>
    </source>
</reference>
<evidence type="ECO:0000313" key="1">
    <source>
        <dbReference type="EMBL" id="MBE7369251.1"/>
    </source>
</evidence>
<dbReference type="Proteomes" id="UP000806285">
    <property type="component" value="Unassembled WGS sequence"/>
</dbReference>
<dbReference type="SUPFAM" id="SSF56112">
    <property type="entry name" value="Protein kinase-like (PK-like)"/>
    <property type="match status" value="1"/>
</dbReference>
<name>A0ABR9S6X6_9BURK</name>
<keyword evidence="2" id="KW-1185">Reference proteome</keyword>
<evidence type="ECO:0000313" key="2">
    <source>
        <dbReference type="Proteomes" id="UP000806285"/>
    </source>
</evidence>
<comment type="caution">
    <text evidence="1">The sequence shown here is derived from an EMBL/GenBank/DDBJ whole genome shotgun (WGS) entry which is preliminary data.</text>
</comment>
<dbReference type="EMBL" id="JADDIV010000004">
    <property type="protein sequence ID" value="MBE7369251.1"/>
    <property type="molecule type" value="Genomic_DNA"/>
</dbReference>
<gene>
    <name evidence="1" type="ORF">IM787_16935</name>
</gene>
<protein>
    <submittedName>
        <fullName evidence="1">Phosphotransferase</fullName>
    </submittedName>
</protein>
<sequence>MNPQDVERIRASGGWKRFRTEAMETSEGPVVVKGQRRPRTVVAAWLLNLVARLARSPEMRPIPAPGGAQGQAIELRRLQELAAAGVQVPRVLHADAGFFVMERLPGQSLGERLAAQPADARALWEQGLRFLRDVHARGQYLSQASARNLIVTPEGIAAIDFEDDPREVLPLAAAQVRDWLLYLQSTVWLLPGSVDELLPLWARLAPAGADAAAMLESVERMAWMRHLPRKRKPWGRDIVSAQAAAALLHAWARRWQGL</sequence>
<organism evidence="1 2">
    <name type="scientific">Ramlibacter pallidus</name>
    <dbReference type="NCBI Taxonomy" id="2780087"/>
    <lineage>
        <taxon>Bacteria</taxon>
        <taxon>Pseudomonadati</taxon>
        <taxon>Pseudomonadota</taxon>
        <taxon>Betaproteobacteria</taxon>
        <taxon>Burkholderiales</taxon>
        <taxon>Comamonadaceae</taxon>
        <taxon>Ramlibacter</taxon>
    </lineage>
</organism>
<proteinExistence type="predicted"/>
<dbReference type="InterPro" id="IPR011009">
    <property type="entry name" value="Kinase-like_dom_sf"/>
</dbReference>
<accession>A0ABR9S6X6</accession>
<dbReference type="RefSeq" id="WP_193677843.1">
    <property type="nucleotide sequence ID" value="NZ_JADDIV010000004.1"/>
</dbReference>